<dbReference type="Proteomes" id="UP000676951">
    <property type="component" value="Chromosome"/>
</dbReference>
<dbReference type="InterPro" id="IPR006517">
    <property type="entry name" value="Phage_terminase_lsu-like_C"/>
</dbReference>
<dbReference type="InterPro" id="IPR035421">
    <property type="entry name" value="Terminase_6C"/>
</dbReference>
<keyword evidence="1" id="KW-1188">Viral release from host cell</keyword>
<dbReference type="RefSeq" id="WP_215602966.1">
    <property type="nucleotide sequence ID" value="NZ_CP076136.1"/>
</dbReference>
<dbReference type="NCBIfam" id="TIGR01630">
    <property type="entry name" value="psiM2_ORF9"/>
    <property type="match status" value="1"/>
</dbReference>
<evidence type="ECO:0000313" key="3">
    <source>
        <dbReference type="EMBL" id="QWG22197.1"/>
    </source>
</evidence>
<feature type="domain" description="Terminase large subunit gp17-like C-terminal" evidence="2">
    <location>
        <begin position="313"/>
        <end position="454"/>
    </location>
</feature>
<dbReference type="Gene3D" id="3.30.420.240">
    <property type="match status" value="1"/>
</dbReference>
<evidence type="ECO:0000256" key="1">
    <source>
        <dbReference type="ARBA" id="ARBA00022612"/>
    </source>
</evidence>
<reference evidence="3 4" key="1">
    <citation type="submission" date="2021-06" db="EMBL/GenBank/DDBJ databases">
        <title>Bradyrhizobium sp. S2-11-4 Genome sequencing.</title>
        <authorList>
            <person name="Jin L."/>
        </authorList>
    </citation>
    <scope>NUCLEOTIDE SEQUENCE [LARGE SCALE GENOMIC DNA]</scope>
    <source>
        <strain evidence="3 4">S2-11-4</strain>
    </source>
</reference>
<proteinExistence type="predicted"/>
<name>A0A975RVJ1_9BRAD</name>
<protein>
    <submittedName>
        <fullName evidence="3">Phage terminase large subunit</fullName>
    </submittedName>
</protein>
<keyword evidence="4" id="KW-1185">Reference proteome</keyword>
<evidence type="ECO:0000259" key="2">
    <source>
        <dbReference type="Pfam" id="PF17289"/>
    </source>
</evidence>
<evidence type="ECO:0000313" key="4">
    <source>
        <dbReference type="Proteomes" id="UP000676951"/>
    </source>
</evidence>
<organism evidence="3 4">
    <name type="scientific">Bradyrhizobium sediminis</name>
    <dbReference type="NCBI Taxonomy" id="2840469"/>
    <lineage>
        <taxon>Bacteria</taxon>
        <taxon>Pseudomonadati</taxon>
        <taxon>Pseudomonadota</taxon>
        <taxon>Alphaproteobacteria</taxon>
        <taxon>Hyphomicrobiales</taxon>
        <taxon>Nitrobacteraceae</taxon>
        <taxon>Bradyrhizobium</taxon>
    </lineage>
</organism>
<dbReference type="AlphaFoldDB" id="A0A975RVJ1"/>
<dbReference type="EMBL" id="CP076136">
    <property type="protein sequence ID" value="QWG22197.1"/>
    <property type="molecule type" value="Genomic_DNA"/>
</dbReference>
<sequence>MTRKTEEEVLNAILRSDPYYFVQRCCMTLNPGAPFLRNWHIEAILHQLDRVRKGEITRLIINLPPRHLKSVLVSVAFPALLLGHDPTRRIICLSYGADLSSKHAADFRAVVQSPWYRRAFPKLRISRVADSDVFTIRRGFRRTTSVGGALTGLGAGCFIIDDPQKPIDAQSQPLRDHLNGWFSNTLMSRLDNKETGSIIVVMQRVHLNDLTGYLVENSGGWTVLNLAAIAEEDERIAIGEQRYHHRRAGEALHPEHESLATLELLRRELGSEVFAAQYQQSPVPPGGAMIRRQWLRYYDVLPERTYRTKVIQSWDCASKEGAQNSWSVCTTWLIVDKRDYYLLDVTRGRYEYPRLRQAAVALAERFDPTAIVVEDASTGIALAQELKEAGRFRVRPVPVDRDKVTRLYVQAAKFEAGHVYFPKSAPYLPELEAELLTFPQGKHDDQVDSITQALAFKAFGYDATLEWVG</sequence>
<accession>A0A975RVJ1</accession>
<gene>
    <name evidence="3" type="primary">terL</name>
    <name evidence="3" type="ORF">KMZ93_19760</name>
</gene>
<dbReference type="Pfam" id="PF17289">
    <property type="entry name" value="Terminase_6C"/>
    <property type="match status" value="1"/>
</dbReference>